<keyword evidence="4" id="KW-0804">Transcription</keyword>
<accession>A0A255HBU7</accession>
<comment type="caution">
    <text evidence="5">The sequence shown here is derived from an EMBL/GenBank/DDBJ whole genome shotgun (WGS) entry which is preliminary data.</text>
</comment>
<dbReference type="Pfam" id="PF03965">
    <property type="entry name" value="Penicillinase_R"/>
    <property type="match status" value="1"/>
</dbReference>
<dbReference type="AlphaFoldDB" id="A0A255HBU7"/>
<name>A0A255HBU7_9ACTN</name>
<dbReference type="GO" id="GO:0003677">
    <property type="term" value="F:DNA binding"/>
    <property type="evidence" value="ECO:0007669"/>
    <property type="project" value="UniProtKB-KW"/>
</dbReference>
<dbReference type="OrthoDB" id="9813987at2"/>
<dbReference type="InterPro" id="IPR005650">
    <property type="entry name" value="BlaI_family"/>
</dbReference>
<dbReference type="Gene3D" id="1.10.10.10">
    <property type="entry name" value="Winged helix-like DNA-binding domain superfamily/Winged helix DNA-binding domain"/>
    <property type="match status" value="1"/>
</dbReference>
<reference evidence="5 6" key="1">
    <citation type="submission" date="2017-07" db="EMBL/GenBank/DDBJ databases">
        <title>Draft whole genome sequences of clinical Proprionibacteriaceae strains.</title>
        <authorList>
            <person name="Bernier A.-M."/>
            <person name="Bernard K."/>
            <person name="Domingo M.-C."/>
        </authorList>
    </citation>
    <scope>NUCLEOTIDE SEQUENCE [LARGE SCALE GENOMIC DNA]</scope>
    <source>
        <strain evidence="5 6">NML 130396</strain>
    </source>
</reference>
<dbReference type="EMBL" id="NMVQ01000001">
    <property type="protein sequence ID" value="OYO25105.1"/>
    <property type="molecule type" value="Genomic_DNA"/>
</dbReference>
<dbReference type="InterPro" id="IPR036390">
    <property type="entry name" value="WH_DNA-bd_sf"/>
</dbReference>
<evidence type="ECO:0000256" key="1">
    <source>
        <dbReference type="ARBA" id="ARBA00011046"/>
    </source>
</evidence>
<evidence type="ECO:0000256" key="3">
    <source>
        <dbReference type="ARBA" id="ARBA00023125"/>
    </source>
</evidence>
<protein>
    <submittedName>
        <fullName evidence="5">CopY family transcriptional regulator</fullName>
    </submittedName>
</protein>
<keyword evidence="3" id="KW-0238">DNA-binding</keyword>
<evidence type="ECO:0000256" key="2">
    <source>
        <dbReference type="ARBA" id="ARBA00023015"/>
    </source>
</evidence>
<evidence type="ECO:0000313" key="6">
    <source>
        <dbReference type="Proteomes" id="UP000216311"/>
    </source>
</evidence>
<comment type="similarity">
    <text evidence="1">Belongs to the BlaI transcriptional regulatory family.</text>
</comment>
<keyword evidence="6" id="KW-1185">Reference proteome</keyword>
<gene>
    <name evidence="5" type="ORF">CGZ93_01195</name>
</gene>
<dbReference type="RefSeq" id="WP_094362312.1">
    <property type="nucleotide sequence ID" value="NZ_NMVQ01000001.1"/>
</dbReference>
<evidence type="ECO:0000256" key="4">
    <source>
        <dbReference type="ARBA" id="ARBA00023163"/>
    </source>
</evidence>
<dbReference type="Proteomes" id="UP000216311">
    <property type="component" value="Unassembled WGS sequence"/>
</dbReference>
<dbReference type="InterPro" id="IPR036388">
    <property type="entry name" value="WH-like_DNA-bd_sf"/>
</dbReference>
<evidence type="ECO:0000313" key="5">
    <source>
        <dbReference type="EMBL" id="OYO25105.1"/>
    </source>
</evidence>
<dbReference type="GO" id="GO:0045892">
    <property type="term" value="P:negative regulation of DNA-templated transcription"/>
    <property type="evidence" value="ECO:0007669"/>
    <property type="project" value="InterPro"/>
</dbReference>
<organism evidence="5 6">
    <name type="scientific">Enemella dayhoffiae</name>
    <dbReference type="NCBI Taxonomy" id="2016507"/>
    <lineage>
        <taxon>Bacteria</taxon>
        <taxon>Bacillati</taxon>
        <taxon>Actinomycetota</taxon>
        <taxon>Actinomycetes</taxon>
        <taxon>Propionibacteriales</taxon>
        <taxon>Propionibacteriaceae</taxon>
        <taxon>Enemella</taxon>
    </lineage>
</organism>
<keyword evidence="2" id="KW-0805">Transcription regulation</keyword>
<dbReference type="SUPFAM" id="SSF46785">
    <property type="entry name" value="Winged helix' DNA-binding domain"/>
    <property type="match status" value="1"/>
</dbReference>
<proteinExistence type="inferred from homology"/>
<sequence>MALLGELETKVMEALWHAPEPRSVRQVHTVLVGERDLAYTTVMTVLDRLAKKQIVRRQRDGRQWLYQPNASRSVLIAEEVLELVTGTEEERREILTQIVAHLAPADRASLTEAIELIERPHAG</sequence>